<dbReference type="SMART" id="SM00256">
    <property type="entry name" value="FBOX"/>
    <property type="match status" value="1"/>
</dbReference>
<dbReference type="Pfam" id="PF12937">
    <property type="entry name" value="F-box-like"/>
    <property type="match status" value="1"/>
</dbReference>
<dbReference type="InterPro" id="IPR036047">
    <property type="entry name" value="F-box-like_dom_sf"/>
</dbReference>
<proteinExistence type="predicted"/>
<reference evidence="2 3" key="1">
    <citation type="submission" date="2020-02" db="EMBL/GenBank/DDBJ databases">
        <authorList>
            <person name="Ma Q."/>
            <person name="Huang Y."/>
            <person name="Song X."/>
            <person name="Pei D."/>
        </authorList>
    </citation>
    <scope>NUCLEOTIDE SEQUENCE [LARGE SCALE GENOMIC DNA]</scope>
    <source>
        <strain evidence="2">Sxm20200214</strain>
        <tissue evidence="2">Leaf</tissue>
    </source>
</reference>
<comment type="caution">
    <text evidence="2">The sequence shown here is derived from an EMBL/GenBank/DDBJ whole genome shotgun (WGS) entry which is preliminary data.</text>
</comment>
<evidence type="ECO:0000259" key="1">
    <source>
        <dbReference type="PROSITE" id="PS50181"/>
    </source>
</evidence>
<gene>
    <name evidence="2" type="ORF">Bca52824_079952</name>
</gene>
<name>A0A8X7Q2B8_BRACI</name>
<sequence length="266" mass="30352">MNEGGGGCVNWAELPPDLTSSILHRLGPIEIVKTAQKVCRSWRRVCKDPSMWRKIVIHIEEFGDRYYEKLCRHVVGRSRGGLVEIDISHFGSDPLLRYIADESSSHLRSLRISFCYQVTDKGFIAAIARLPLLEELEVSYCSLSEECLRVVGQSCPNLKTLKKNCVGYRRHPRKDSDDVALAIAETMPGLCHLQLFGDRLTDVGLNAILDRCPNLEHLDLRQCFNVELVGDLEIRCFERIKVVRRPNDSIHDYPFDAMVNNYPYGF</sequence>
<dbReference type="EMBL" id="JAAMPC010000015">
    <property type="protein sequence ID" value="KAG2260658.1"/>
    <property type="molecule type" value="Genomic_DNA"/>
</dbReference>
<dbReference type="InterPro" id="IPR032675">
    <property type="entry name" value="LRR_dom_sf"/>
</dbReference>
<dbReference type="SUPFAM" id="SSF81383">
    <property type="entry name" value="F-box domain"/>
    <property type="match status" value="1"/>
</dbReference>
<dbReference type="OrthoDB" id="2095648at2759"/>
<dbReference type="Proteomes" id="UP000886595">
    <property type="component" value="Unassembled WGS sequence"/>
</dbReference>
<dbReference type="Gene3D" id="1.20.1280.50">
    <property type="match status" value="1"/>
</dbReference>
<dbReference type="AlphaFoldDB" id="A0A8X7Q2B8"/>
<dbReference type="PANTHER" id="PTHR38926">
    <property type="entry name" value="F-BOX DOMAIN CONTAINING PROTEIN, EXPRESSED"/>
    <property type="match status" value="1"/>
</dbReference>
<evidence type="ECO:0000313" key="2">
    <source>
        <dbReference type="EMBL" id="KAG2260658.1"/>
    </source>
</evidence>
<dbReference type="InterPro" id="IPR001810">
    <property type="entry name" value="F-box_dom"/>
</dbReference>
<dbReference type="SMART" id="SM00367">
    <property type="entry name" value="LRR_CC"/>
    <property type="match status" value="4"/>
</dbReference>
<dbReference type="InterPro" id="IPR006553">
    <property type="entry name" value="Leu-rich_rpt_Cys-con_subtyp"/>
</dbReference>
<dbReference type="CDD" id="cd22164">
    <property type="entry name" value="F-box_AtSKIP19-like"/>
    <property type="match status" value="1"/>
</dbReference>
<evidence type="ECO:0000313" key="3">
    <source>
        <dbReference type="Proteomes" id="UP000886595"/>
    </source>
</evidence>
<feature type="domain" description="F-box" evidence="1">
    <location>
        <begin position="8"/>
        <end position="55"/>
    </location>
</feature>
<dbReference type="InterPro" id="IPR001611">
    <property type="entry name" value="Leu-rich_rpt"/>
</dbReference>
<organism evidence="2 3">
    <name type="scientific">Brassica carinata</name>
    <name type="common">Ethiopian mustard</name>
    <name type="synonym">Abyssinian cabbage</name>
    <dbReference type="NCBI Taxonomy" id="52824"/>
    <lineage>
        <taxon>Eukaryota</taxon>
        <taxon>Viridiplantae</taxon>
        <taxon>Streptophyta</taxon>
        <taxon>Embryophyta</taxon>
        <taxon>Tracheophyta</taxon>
        <taxon>Spermatophyta</taxon>
        <taxon>Magnoliopsida</taxon>
        <taxon>eudicotyledons</taxon>
        <taxon>Gunneridae</taxon>
        <taxon>Pentapetalae</taxon>
        <taxon>rosids</taxon>
        <taxon>malvids</taxon>
        <taxon>Brassicales</taxon>
        <taxon>Brassicaceae</taxon>
        <taxon>Brassiceae</taxon>
        <taxon>Brassica</taxon>
    </lineage>
</organism>
<dbReference type="Pfam" id="PF13516">
    <property type="entry name" value="LRR_6"/>
    <property type="match status" value="1"/>
</dbReference>
<protein>
    <recommendedName>
        <fullName evidence="1">F-box domain-containing protein</fullName>
    </recommendedName>
</protein>
<accession>A0A8X7Q2B8</accession>
<keyword evidence="3" id="KW-1185">Reference proteome</keyword>
<dbReference type="PANTHER" id="PTHR38926:SF2">
    <property type="entry name" value="F-BOX_LRR-REPEAT PROTEIN 21-RELATED"/>
    <property type="match status" value="1"/>
</dbReference>
<dbReference type="SUPFAM" id="SSF52047">
    <property type="entry name" value="RNI-like"/>
    <property type="match status" value="1"/>
</dbReference>
<dbReference type="Gene3D" id="3.80.10.10">
    <property type="entry name" value="Ribonuclease Inhibitor"/>
    <property type="match status" value="1"/>
</dbReference>
<dbReference type="PROSITE" id="PS50181">
    <property type="entry name" value="FBOX"/>
    <property type="match status" value="1"/>
</dbReference>